<gene>
    <name evidence="1" type="ORF">SDC9_157571</name>
</gene>
<protein>
    <submittedName>
        <fullName evidence="1">Uncharacterized protein</fullName>
    </submittedName>
</protein>
<name>A0A645F9H6_9ZZZZ</name>
<comment type="caution">
    <text evidence="1">The sequence shown here is derived from an EMBL/GenBank/DDBJ whole genome shotgun (WGS) entry which is preliminary data.</text>
</comment>
<dbReference type="AlphaFoldDB" id="A0A645F9H6"/>
<sequence>MSARCFATIDGLDGLNHLLQLGLRVPRRPVQLADVPEADAALGIQNEAGGQRTAAPGGELLLAAVQQHIAGERNGLEELRDARGHLAVVHGQHAQLLVAVQIEQHAEGGHLQPARAAVRRPEIHDQRRAYVVLERDVAAIHGEGRERWCIAPRPRQQLAARGLHIGRVRSAHASGQECHAAEQLQACAPLREVVIHDEKVHASLRDVI</sequence>
<evidence type="ECO:0000313" key="1">
    <source>
        <dbReference type="EMBL" id="MPN10276.1"/>
    </source>
</evidence>
<dbReference type="EMBL" id="VSSQ01056415">
    <property type="protein sequence ID" value="MPN10276.1"/>
    <property type="molecule type" value="Genomic_DNA"/>
</dbReference>
<accession>A0A645F9H6</accession>
<organism evidence="1">
    <name type="scientific">bioreactor metagenome</name>
    <dbReference type="NCBI Taxonomy" id="1076179"/>
    <lineage>
        <taxon>unclassified sequences</taxon>
        <taxon>metagenomes</taxon>
        <taxon>ecological metagenomes</taxon>
    </lineage>
</organism>
<reference evidence="1" key="1">
    <citation type="submission" date="2019-08" db="EMBL/GenBank/DDBJ databases">
        <authorList>
            <person name="Kucharzyk K."/>
            <person name="Murdoch R.W."/>
            <person name="Higgins S."/>
            <person name="Loffler F."/>
        </authorList>
    </citation>
    <scope>NUCLEOTIDE SEQUENCE</scope>
</reference>
<proteinExistence type="predicted"/>